<keyword evidence="2" id="KW-0201">Cytochrome c-type biogenesis</keyword>
<feature type="transmembrane region" description="Helical" evidence="5">
    <location>
        <begin position="112"/>
        <end position="134"/>
    </location>
</feature>
<evidence type="ECO:0000256" key="1">
    <source>
        <dbReference type="ARBA" id="ARBA00004196"/>
    </source>
</evidence>
<protein>
    <submittedName>
        <fullName evidence="7">TlpA disulfide reductase family protein</fullName>
    </submittedName>
</protein>
<dbReference type="CDD" id="cd02966">
    <property type="entry name" value="TlpA_like_family"/>
    <property type="match status" value="1"/>
</dbReference>
<organism evidence="7 8">
    <name type="scientific">Mangrovivirga halotolerans</name>
    <dbReference type="NCBI Taxonomy" id="2993936"/>
    <lineage>
        <taxon>Bacteria</taxon>
        <taxon>Pseudomonadati</taxon>
        <taxon>Bacteroidota</taxon>
        <taxon>Cytophagia</taxon>
        <taxon>Cytophagales</taxon>
        <taxon>Mangrovivirgaceae</taxon>
        <taxon>Mangrovivirga</taxon>
    </lineage>
</organism>
<evidence type="ECO:0000256" key="5">
    <source>
        <dbReference type="SAM" id="Phobius"/>
    </source>
</evidence>
<reference evidence="7 8" key="1">
    <citation type="submission" date="2022-11" db="EMBL/GenBank/DDBJ databases">
        <title>The characterization of three novel Bacteroidetes species and genomic analysis of their roles in tidal elemental geochemical cycles.</title>
        <authorList>
            <person name="Ma K."/>
        </authorList>
    </citation>
    <scope>NUCLEOTIDE SEQUENCE [LARGE SCALE GENOMIC DNA]</scope>
    <source>
        <strain evidence="7 8">M17</strain>
    </source>
</reference>
<dbReference type="PROSITE" id="PS00194">
    <property type="entry name" value="THIOREDOXIN_1"/>
    <property type="match status" value="1"/>
</dbReference>
<dbReference type="PROSITE" id="PS51352">
    <property type="entry name" value="THIOREDOXIN_2"/>
    <property type="match status" value="1"/>
</dbReference>
<keyword evidence="3" id="KW-1015">Disulfide bond</keyword>
<comment type="caution">
    <text evidence="7">The sequence shown here is derived from an EMBL/GenBank/DDBJ whole genome shotgun (WGS) entry which is preliminary data.</text>
</comment>
<dbReference type="Proteomes" id="UP001209885">
    <property type="component" value="Unassembled WGS sequence"/>
</dbReference>
<dbReference type="InterPro" id="IPR050553">
    <property type="entry name" value="Thioredoxin_ResA/DsbE_sf"/>
</dbReference>
<gene>
    <name evidence="7" type="ORF">OO013_16570</name>
</gene>
<dbReference type="SUPFAM" id="SSF52833">
    <property type="entry name" value="Thioredoxin-like"/>
    <property type="match status" value="1"/>
</dbReference>
<feature type="transmembrane region" description="Helical" evidence="5">
    <location>
        <begin position="42"/>
        <end position="59"/>
    </location>
</feature>
<dbReference type="InterPro" id="IPR017937">
    <property type="entry name" value="Thioredoxin_CS"/>
</dbReference>
<keyword evidence="8" id="KW-1185">Reference proteome</keyword>
<dbReference type="PANTHER" id="PTHR42852:SF6">
    <property type="entry name" value="THIOL:DISULFIDE INTERCHANGE PROTEIN DSBE"/>
    <property type="match status" value="1"/>
</dbReference>
<dbReference type="InterPro" id="IPR012336">
    <property type="entry name" value="Thioredoxin-like_fold"/>
</dbReference>
<keyword evidence="4" id="KW-0676">Redox-active center</keyword>
<feature type="transmembrane region" description="Helical" evidence="5">
    <location>
        <begin position="80"/>
        <end position="100"/>
    </location>
</feature>
<keyword evidence="5" id="KW-0812">Transmembrane</keyword>
<feature type="domain" description="Thioredoxin" evidence="6">
    <location>
        <begin position="157"/>
        <end position="289"/>
    </location>
</feature>
<name>A0ABT3RUN9_9BACT</name>
<keyword evidence="5" id="KW-1133">Transmembrane helix</keyword>
<dbReference type="PANTHER" id="PTHR42852">
    <property type="entry name" value="THIOL:DISULFIDE INTERCHANGE PROTEIN DSBE"/>
    <property type="match status" value="1"/>
</dbReference>
<feature type="transmembrane region" description="Helical" evidence="5">
    <location>
        <begin position="12"/>
        <end position="30"/>
    </location>
</feature>
<sequence length="294" mass="34363">MKKPAIKIISGIVISTIIMGLMFYLFLFLNPLRIYESNTLKWIPILITIISIFISGRINRKTPIKYLPFLFLPFILFKPFNFAYFPFILYLIGVGILALIVSRTEIPFNFRLIAWTGITCIFIFFLFSQPLILVNDGFKYDENGDLLNATTLWEFNKEDDNKLPDHLLIDKNNHQINIAEIPKTTHLITFWATWCAPCMQEKSQLQKLKQQYKNNNEILFIDISFDTNKDKWLRYINQNNPSGLQLISTDQQLTSRSFNFQGIPMHLIVHPDGSYEKYHSLEAVKNILLNTEKL</sequence>
<evidence type="ECO:0000313" key="8">
    <source>
        <dbReference type="Proteomes" id="UP001209885"/>
    </source>
</evidence>
<evidence type="ECO:0000256" key="4">
    <source>
        <dbReference type="ARBA" id="ARBA00023284"/>
    </source>
</evidence>
<dbReference type="RefSeq" id="WP_266058086.1">
    <property type="nucleotide sequence ID" value="NZ_JAPFQN010000010.1"/>
</dbReference>
<dbReference type="EMBL" id="JAPFQN010000010">
    <property type="protein sequence ID" value="MCX2745496.1"/>
    <property type="molecule type" value="Genomic_DNA"/>
</dbReference>
<evidence type="ECO:0000259" key="6">
    <source>
        <dbReference type="PROSITE" id="PS51352"/>
    </source>
</evidence>
<dbReference type="Gene3D" id="3.40.30.10">
    <property type="entry name" value="Glutaredoxin"/>
    <property type="match status" value="1"/>
</dbReference>
<dbReference type="InterPro" id="IPR036249">
    <property type="entry name" value="Thioredoxin-like_sf"/>
</dbReference>
<keyword evidence="5" id="KW-0472">Membrane</keyword>
<evidence type="ECO:0000313" key="7">
    <source>
        <dbReference type="EMBL" id="MCX2745496.1"/>
    </source>
</evidence>
<evidence type="ECO:0000256" key="2">
    <source>
        <dbReference type="ARBA" id="ARBA00022748"/>
    </source>
</evidence>
<proteinExistence type="predicted"/>
<dbReference type="Pfam" id="PF13905">
    <property type="entry name" value="Thioredoxin_8"/>
    <property type="match status" value="1"/>
</dbReference>
<accession>A0ABT3RUN9</accession>
<dbReference type="InterPro" id="IPR013766">
    <property type="entry name" value="Thioredoxin_domain"/>
</dbReference>
<evidence type="ECO:0000256" key="3">
    <source>
        <dbReference type="ARBA" id="ARBA00023157"/>
    </source>
</evidence>
<comment type="subcellular location">
    <subcellularLocation>
        <location evidence="1">Cell envelope</location>
    </subcellularLocation>
</comment>